<dbReference type="Proteomes" id="UP000051836">
    <property type="component" value="Unassembled WGS sequence"/>
</dbReference>
<feature type="domain" description="OCA" evidence="5">
    <location>
        <begin position="10"/>
        <end position="32"/>
    </location>
</feature>
<evidence type="ECO:0000313" key="7">
    <source>
        <dbReference type="Proteomes" id="UP000051836"/>
    </source>
</evidence>
<keyword evidence="1" id="KW-0805">Transcription regulation</keyword>
<dbReference type="PROSITE" id="PS52003">
    <property type="entry name" value="OCA"/>
    <property type="match status" value="1"/>
</dbReference>
<sequence length="345" mass="37785">METVPTDFGKRVYQGVRVKHTVKDLLAEKRSRQSSGSHFSGSISTSQSSFVQMPGSPTTAGYYGIRRSFTTELDFHNTKQFVSDVYSSPLGSKPFSSDLSATQGFPTLLDPYLTDQYGDYRATPLTAGTSSFFSPSVPPLLPSFPNDTTHFLLVSPFDAEPISSVPNLCPSWQFSNCLSCEESPSYLEQLVDSCLQTDAPSDPAFSGFQTSQTSSHYASEAFQPVPHCFNQGLTAGSPSSADLSSPLNYSCSPPQLSPFTTLTHSPSSALDSETYSYPAEEWSCHTPSTYTTSTCCCTAYGSQHVDNRVPQYFPCPSTDCMDYLPPMAMADDFFRRDRNCDICYS</sequence>
<name>A0A0Q3S7C0_AMAAE</name>
<evidence type="ECO:0000256" key="1">
    <source>
        <dbReference type="ARBA" id="ARBA00023015"/>
    </source>
</evidence>
<accession>A0A0Q3S7C0</accession>
<keyword evidence="2" id="KW-0010">Activator</keyword>
<evidence type="ECO:0000313" key="6">
    <source>
        <dbReference type="EMBL" id="KQL37846.1"/>
    </source>
</evidence>
<keyword evidence="7" id="KW-1185">Reference proteome</keyword>
<reference evidence="6 7" key="1">
    <citation type="submission" date="2015-10" db="EMBL/GenBank/DDBJ databases">
        <authorList>
            <person name="Gilbert D.G."/>
        </authorList>
    </citation>
    <scope>NUCLEOTIDE SEQUENCE [LARGE SCALE GENOMIC DNA]</scope>
    <source>
        <strain evidence="6">FVVF132</strain>
    </source>
</reference>
<dbReference type="Pfam" id="PF17721">
    <property type="entry name" value="POU2AF2"/>
    <property type="match status" value="1"/>
</dbReference>
<evidence type="ECO:0000256" key="3">
    <source>
        <dbReference type="ARBA" id="ARBA00023163"/>
    </source>
</evidence>
<dbReference type="GO" id="GO:0005634">
    <property type="term" value="C:nucleus"/>
    <property type="evidence" value="ECO:0007669"/>
    <property type="project" value="TreeGrafter"/>
</dbReference>
<evidence type="ECO:0000259" key="5">
    <source>
        <dbReference type="PROSITE" id="PS52003"/>
    </source>
</evidence>
<dbReference type="AlphaFoldDB" id="A0A0Q3S7C0"/>
<evidence type="ECO:0000256" key="2">
    <source>
        <dbReference type="ARBA" id="ARBA00023159"/>
    </source>
</evidence>
<feature type="compositionally biased region" description="Low complexity" evidence="4">
    <location>
        <begin position="33"/>
        <end position="50"/>
    </location>
</feature>
<dbReference type="PANTHER" id="PTHR28376:SF1">
    <property type="entry name" value="POU DOMAIN CLASS 2-ASSOCIATING FACTOR 2"/>
    <property type="match status" value="1"/>
</dbReference>
<gene>
    <name evidence="6" type="ORF">AAES_29317</name>
</gene>
<dbReference type="EMBL" id="LMAW01000514">
    <property type="protein sequence ID" value="KQL37846.1"/>
    <property type="molecule type" value="Genomic_DNA"/>
</dbReference>
<organism evidence="6 7">
    <name type="scientific">Amazona aestiva</name>
    <name type="common">Blue-fronted Amazon parrot</name>
    <dbReference type="NCBI Taxonomy" id="12930"/>
    <lineage>
        <taxon>Eukaryota</taxon>
        <taxon>Metazoa</taxon>
        <taxon>Chordata</taxon>
        <taxon>Craniata</taxon>
        <taxon>Vertebrata</taxon>
        <taxon>Euteleostomi</taxon>
        <taxon>Archelosauria</taxon>
        <taxon>Archosauria</taxon>
        <taxon>Dinosauria</taxon>
        <taxon>Saurischia</taxon>
        <taxon>Theropoda</taxon>
        <taxon>Coelurosauria</taxon>
        <taxon>Aves</taxon>
        <taxon>Neognathae</taxon>
        <taxon>Neoaves</taxon>
        <taxon>Telluraves</taxon>
        <taxon>Australaves</taxon>
        <taxon>Psittaciformes</taxon>
        <taxon>Psittacidae</taxon>
        <taxon>Amazona</taxon>
    </lineage>
</organism>
<dbReference type="OrthoDB" id="9942157at2759"/>
<proteinExistence type="predicted"/>
<dbReference type="InterPro" id="IPR037655">
    <property type="entry name" value="POU2AF2"/>
</dbReference>
<dbReference type="GO" id="GO:0070974">
    <property type="term" value="F:POU domain binding"/>
    <property type="evidence" value="ECO:0007669"/>
    <property type="project" value="InterPro"/>
</dbReference>
<evidence type="ECO:0000256" key="4">
    <source>
        <dbReference type="SAM" id="MobiDB-lite"/>
    </source>
</evidence>
<dbReference type="PANTHER" id="PTHR28376">
    <property type="entry name" value="RGD1562914"/>
    <property type="match status" value="1"/>
</dbReference>
<dbReference type="GO" id="GO:0003713">
    <property type="term" value="F:transcription coactivator activity"/>
    <property type="evidence" value="ECO:0007669"/>
    <property type="project" value="TreeGrafter"/>
</dbReference>
<dbReference type="InterPro" id="IPR047571">
    <property type="entry name" value="OCA"/>
</dbReference>
<comment type="caution">
    <text evidence="6">The sequence shown here is derived from an EMBL/GenBank/DDBJ whole genome shotgun (WGS) entry which is preliminary data.</text>
</comment>
<dbReference type="STRING" id="12930.A0A0Q3S7C0"/>
<keyword evidence="3" id="KW-0804">Transcription</keyword>
<dbReference type="GO" id="GO:0043565">
    <property type="term" value="F:sequence-specific DNA binding"/>
    <property type="evidence" value="ECO:0007669"/>
    <property type="project" value="TreeGrafter"/>
</dbReference>
<protein>
    <recommendedName>
        <fullName evidence="5">OCA domain-containing protein</fullName>
    </recommendedName>
</protein>
<feature type="region of interest" description="Disordered" evidence="4">
    <location>
        <begin position="29"/>
        <end position="52"/>
    </location>
</feature>